<evidence type="ECO:0000313" key="3">
    <source>
        <dbReference type="Proteomes" id="UP001208570"/>
    </source>
</evidence>
<evidence type="ECO:0000313" key="2">
    <source>
        <dbReference type="EMBL" id="KAK2165213.1"/>
    </source>
</evidence>
<protein>
    <submittedName>
        <fullName evidence="2">Uncharacterized protein</fullName>
    </submittedName>
</protein>
<name>A0AAD9K5A6_9ANNE</name>
<keyword evidence="3" id="KW-1185">Reference proteome</keyword>
<sequence>MGKRTLRSLNPGDSYRIQTKEGWKSAKVVRASAEPRSYVVETETGQNRRNRNSLLKTRENIVLPHIEELEPENEPKPTPSTGPTPQSSLPASARKRARAYTTNGTCNTNTTITITKIDRGTRVSHHQGGGGER</sequence>
<feature type="compositionally biased region" description="Polar residues" evidence="1">
    <location>
        <begin position="43"/>
        <end position="55"/>
    </location>
</feature>
<evidence type="ECO:0000256" key="1">
    <source>
        <dbReference type="SAM" id="MobiDB-lite"/>
    </source>
</evidence>
<feature type="region of interest" description="Disordered" evidence="1">
    <location>
        <begin position="32"/>
        <end position="133"/>
    </location>
</feature>
<reference evidence="2" key="1">
    <citation type="journal article" date="2023" name="Mol. Biol. Evol.">
        <title>Third-Generation Sequencing Reveals the Adaptive Role of the Epigenome in Three Deep-Sea Polychaetes.</title>
        <authorList>
            <person name="Perez M."/>
            <person name="Aroh O."/>
            <person name="Sun Y."/>
            <person name="Lan Y."/>
            <person name="Juniper S.K."/>
            <person name="Young C.R."/>
            <person name="Angers B."/>
            <person name="Qian P.Y."/>
        </authorList>
    </citation>
    <scope>NUCLEOTIDE SEQUENCE</scope>
    <source>
        <strain evidence="2">P08H-3</strain>
    </source>
</reference>
<dbReference type="EMBL" id="JAODUP010000053">
    <property type="protein sequence ID" value="KAK2165213.1"/>
    <property type="molecule type" value="Genomic_DNA"/>
</dbReference>
<accession>A0AAD9K5A6</accession>
<dbReference type="Proteomes" id="UP001208570">
    <property type="component" value="Unassembled WGS sequence"/>
</dbReference>
<organism evidence="2 3">
    <name type="scientific">Paralvinella palmiformis</name>
    <dbReference type="NCBI Taxonomy" id="53620"/>
    <lineage>
        <taxon>Eukaryota</taxon>
        <taxon>Metazoa</taxon>
        <taxon>Spiralia</taxon>
        <taxon>Lophotrochozoa</taxon>
        <taxon>Annelida</taxon>
        <taxon>Polychaeta</taxon>
        <taxon>Sedentaria</taxon>
        <taxon>Canalipalpata</taxon>
        <taxon>Terebellida</taxon>
        <taxon>Terebelliformia</taxon>
        <taxon>Alvinellidae</taxon>
        <taxon>Paralvinella</taxon>
    </lineage>
</organism>
<proteinExistence type="predicted"/>
<gene>
    <name evidence="2" type="ORF">LSH36_53g03014</name>
</gene>
<feature type="compositionally biased region" description="Low complexity" evidence="1">
    <location>
        <begin position="101"/>
        <end position="115"/>
    </location>
</feature>
<comment type="caution">
    <text evidence="2">The sequence shown here is derived from an EMBL/GenBank/DDBJ whole genome shotgun (WGS) entry which is preliminary data.</text>
</comment>
<dbReference type="AlphaFoldDB" id="A0AAD9K5A6"/>